<dbReference type="InterPro" id="IPR036634">
    <property type="entry name" value="PRD_sf"/>
</dbReference>
<dbReference type="Pfam" id="PF00359">
    <property type="entry name" value="PTS_EIIA_2"/>
    <property type="match status" value="1"/>
</dbReference>
<evidence type="ECO:0000259" key="7">
    <source>
        <dbReference type="PROSITE" id="PS51372"/>
    </source>
</evidence>
<dbReference type="PROSITE" id="PS51099">
    <property type="entry name" value="PTS_EIIB_TYPE_2"/>
    <property type="match status" value="1"/>
</dbReference>
<evidence type="ECO:0000256" key="1">
    <source>
        <dbReference type="ARBA" id="ARBA00022679"/>
    </source>
</evidence>
<accession>A0ABV2JLT9</accession>
<proteinExistence type="predicted"/>
<comment type="caution">
    <text evidence="8">The sequence shown here is derived from an EMBL/GenBank/DDBJ whole genome shotgun (WGS) entry which is preliminary data.</text>
</comment>
<gene>
    <name evidence="8" type="ORF">ABID27_001520</name>
</gene>
<dbReference type="CDD" id="cd00211">
    <property type="entry name" value="PTS_IIA_fru"/>
    <property type="match status" value="1"/>
</dbReference>
<dbReference type="Gene3D" id="3.40.930.10">
    <property type="entry name" value="Mannitol-specific EII, Chain A"/>
    <property type="match status" value="1"/>
</dbReference>
<dbReference type="Proteomes" id="UP001549055">
    <property type="component" value="Unassembled WGS sequence"/>
</dbReference>
<evidence type="ECO:0000259" key="5">
    <source>
        <dbReference type="PROSITE" id="PS51094"/>
    </source>
</evidence>
<reference evidence="8 9" key="1">
    <citation type="submission" date="2024-06" db="EMBL/GenBank/DDBJ databases">
        <title>Genomic Encyclopedia of Type Strains, Phase IV (KMG-IV): sequencing the most valuable type-strain genomes for metagenomic binning, comparative biology and taxonomic classification.</title>
        <authorList>
            <person name="Goeker M."/>
        </authorList>
    </citation>
    <scope>NUCLEOTIDE SEQUENCE [LARGE SCALE GENOMIC DNA]</scope>
    <source>
        <strain evidence="8 9">DSM 15349</strain>
    </source>
</reference>
<dbReference type="InterPro" id="IPR050661">
    <property type="entry name" value="BglG_antiterminators"/>
</dbReference>
<dbReference type="InterPro" id="IPR016152">
    <property type="entry name" value="PTrfase/Anion_transptr"/>
</dbReference>
<dbReference type="RefSeq" id="WP_354281339.1">
    <property type="nucleotide sequence ID" value="NZ_JBEPMK010000005.1"/>
</dbReference>
<keyword evidence="4" id="KW-0804">Transcription</keyword>
<evidence type="ECO:0000313" key="8">
    <source>
        <dbReference type="EMBL" id="MET3644889.1"/>
    </source>
</evidence>
<dbReference type="InterPro" id="IPR002178">
    <property type="entry name" value="PTS_EIIA_type-2_dom"/>
</dbReference>
<keyword evidence="3" id="KW-0805">Transcription regulation</keyword>
<dbReference type="PANTHER" id="PTHR30185:SF18">
    <property type="entry name" value="TRANSCRIPTIONAL REGULATOR MTLR"/>
    <property type="match status" value="1"/>
</dbReference>
<dbReference type="SUPFAM" id="SSF55804">
    <property type="entry name" value="Phoshotransferase/anion transport protein"/>
    <property type="match status" value="1"/>
</dbReference>
<dbReference type="EMBL" id="JBEPMK010000005">
    <property type="protein sequence ID" value="MET3644889.1"/>
    <property type="molecule type" value="Genomic_DNA"/>
</dbReference>
<dbReference type="Gene3D" id="1.10.1790.10">
    <property type="entry name" value="PRD domain"/>
    <property type="match status" value="1"/>
</dbReference>
<dbReference type="SUPFAM" id="SSF63520">
    <property type="entry name" value="PTS-regulatory domain, PRD"/>
    <property type="match status" value="1"/>
</dbReference>
<dbReference type="Pfam" id="PF00874">
    <property type="entry name" value="PRD"/>
    <property type="match status" value="1"/>
</dbReference>
<dbReference type="InterPro" id="IPR011608">
    <property type="entry name" value="PRD"/>
</dbReference>
<evidence type="ECO:0000256" key="3">
    <source>
        <dbReference type="ARBA" id="ARBA00023015"/>
    </source>
</evidence>
<dbReference type="PROSITE" id="PS51372">
    <property type="entry name" value="PRD_2"/>
    <property type="match status" value="1"/>
</dbReference>
<feature type="domain" description="PTS EIIB type-2" evidence="6">
    <location>
        <begin position="399"/>
        <end position="487"/>
    </location>
</feature>
<organism evidence="8 9">
    <name type="scientific">Streptococcus gallinaceus</name>
    <dbReference type="NCBI Taxonomy" id="165758"/>
    <lineage>
        <taxon>Bacteria</taxon>
        <taxon>Bacillati</taxon>
        <taxon>Bacillota</taxon>
        <taxon>Bacilli</taxon>
        <taxon>Lactobacillales</taxon>
        <taxon>Streptococcaceae</taxon>
        <taxon>Streptococcus</taxon>
    </lineage>
</organism>
<dbReference type="CDD" id="cd05568">
    <property type="entry name" value="PTS_IIB_bgl_like"/>
    <property type="match status" value="1"/>
</dbReference>
<feature type="domain" description="PRD" evidence="7">
    <location>
        <begin position="288"/>
        <end position="395"/>
    </location>
</feature>
<feature type="domain" description="PTS EIIA type-2" evidence="5">
    <location>
        <begin position="536"/>
        <end position="679"/>
    </location>
</feature>
<dbReference type="SUPFAM" id="SSF52794">
    <property type="entry name" value="PTS system IIB component-like"/>
    <property type="match status" value="1"/>
</dbReference>
<dbReference type="PANTHER" id="PTHR30185">
    <property type="entry name" value="CRYPTIC BETA-GLUCOSIDE BGL OPERON ANTITERMINATOR"/>
    <property type="match status" value="1"/>
</dbReference>
<dbReference type="Gene3D" id="3.40.50.2300">
    <property type="match status" value="1"/>
</dbReference>
<dbReference type="InterPro" id="IPR036095">
    <property type="entry name" value="PTS_EIIB-like_sf"/>
</dbReference>
<evidence type="ECO:0000259" key="6">
    <source>
        <dbReference type="PROSITE" id="PS51099"/>
    </source>
</evidence>
<dbReference type="PROSITE" id="PS51094">
    <property type="entry name" value="PTS_EIIA_TYPE_2"/>
    <property type="match status" value="1"/>
</dbReference>
<dbReference type="InterPro" id="IPR013011">
    <property type="entry name" value="PTS_EIIB_2"/>
</dbReference>
<evidence type="ECO:0000313" key="9">
    <source>
        <dbReference type="Proteomes" id="UP001549055"/>
    </source>
</evidence>
<keyword evidence="9" id="KW-1185">Reference proteome</keyword>
<dbReference type="PROSITE" id="PS00372">
    <property type="entry name" value="PTS_EIIA_TYPE_2_HIS"/>
    <property type="match status" value="1"/>
</dbReference>
<sequence length="682" mass="78910">MIDNRAITILMELFGNQELSLYELGVQTGVEKEGLLTSMQQVNDLLRDNGFSTIDFQDGVYRVPESLKENQSLIFELLRSREVYLSQEERRVLIYLYTFIRKEFISNVHYQDLLSVSKNTTLTDIKNVRDLCRQFGLEFQYTRSQGYHLLGREEDKHRLAFYAISDCLKSPVGIWALDYILRSWGEAIKRECIKPLSFQLCQFYQLSPLEDRLDEFLYFLQFLAIRRKRISVEVDWQVSEVSQTIQEVVAQLWEHLEQADDSVPSLTDSWRMYLAHLLQGCLEGQAVEEDEFFSNLTLAIVEEMERLSLISFERRKDLLEGLRKHLIPAYHRLRSRTFTINTYTEVIKEEHKDLFEIVKKALSPLEEAIGFPVPDGEVSYFVIHFGGYIEAVQERSFRYRALVVCPNGVSSSLIVKENLKQLFPNIFFADAHSVAGLQQIDQDEYDMIFSTIKLETTCPFFLVPPMMSLGQKRELFHLVGQEFANAGYFPIEIEQLMTLIGKYATVHREQALKYELVQFLNEKSYERKERSPMLEELITRETYQYRAGKLSWQEAIARAAEPLLAQGAIEESYVGAMVDKVIEFGPFIDLGKGVAIPHARPEDGVNRIGMSMLKLDEPVYLLDDASHEIRLIICIAAVDNQTHLRALSHLTAILREPEKLQQLVESTDFDAIKDLLKEDTTC</sequence>
<evidence type="ECO:0000256" key="4">
    <source>
        <dbReference type="ARBA" id="ARBA00023163"/>
    </source>
</evidence>
<evidence type="ECO:0000256" key="2">
    <source>
        <dbReference type="ARBA" id="ARBA00022737"/>
    </source>
</evidence>
<name>A0ABV2JLT9_9STRE</name>
<keyword evidence="2" id="KW-0677">Repeat</keyword>
<keyword evidence="1" id="KW-0808">Transferase</keyword>
<protein>
    <submittedName>
        <fullName evidence="8">Transcriptional antiterminator/mannitol/fructose-specific phosphotransferase system IIA component (Ntr-type)</fullName>
    </submittedName>
</protein>